<evidence type="ECO:0000256" key="1">
    <source>
        <dbReference type="ARBA" id="ARBA00022737"/>
    </source>
</evidence>
<dbReference type="InterPro" id="IPR011990">
    <property type="entry name" value="TPR-like_helical_dom_sf"/>
</dbReference>
<proteinExistence type="predicted"/>
<accession>A0ABY3R7F4</accession>
<keyword evidence="4" id="KW-0732">Signal</keyword>
<gene>
    <name evidence="5" type="ORF">LQG66_28165</name>
</gene>
<feature type="repeat" description="TPR" evidence="3">
    <location>
        <begin position="312"/>
        <end position="345"/>
    </location>
</feature>
<feature type="repeat" description="TPR" evidence="3">
    <location>
        <begin position="143"/>
        <end position="176"/>
    </location>
</feature>
<dbReference type="Pfam" id="PF13181">
    <property type="entry name" value="TPR_8"/>
    <property type="match status" value="1"/>
</dbReference>
<keyword evidence="1" id="KW-0677">Repeat</keyword>
<dbReference type="SMART" id="SM00028">
    <property type="entry name" value="TPR"/>
    <property type="match status" value="7"/>
</dbReference>
<dbReference type="Pfam" id="PF00515">
    <property type="entry name" value="TPR_1"/>
    <property type="match status" value="2"/>
</dbReference>
<name>A0ABY3R7F4_9BRAD</name>
<evidence type="ECO:0000256" key="3">
    <source>
        <dbReference type="PROSITE-ProRule" id="PRU00339"/>
    </source>
</evidence>
<evidence type="ECO:0000313" key="6">
    <source>
        <dbReference type="Proteomes" id="UP001431010"/>
    </source>
</evidence>
<dbReference type="Pfam" id="PF13432">
    <property type="entry name" value="TPR_16"/>
    <property type="match status" value="1"/>
</dbReference>
<protein>
    <submittedName>
        <fullName evidence="5">Tetratricopeptide repeat protein</fullName>
    </submittedName>
</protein>
<feature type="repeat" description="TPR" evidence="3">
    <location>
        <begin position="211"/>
        <end position="244"/>
    </location>
</feature>
<dbReference type="PANTHER" id="PTHR44858">
    <property type="entry name" value="TETRATRICOPEPTIDE REPEAT PROTEIN 6"/>
    <property type="match status" value="1"/>
</dbReference>
<evidence type="ECO:0000313" key="5">
    <source>
        <dbReference type="EMBL" id="UFZ03088.1"/>
    </source>
</evidence>
<dbReference type="InterPro" id="IPR050498">
    <property type="entry name" value="Ycf3"/>
</dbReference>
<evidence type="ECO:0000256" key="4">
    <source>
        <dbReference type="SAM" id="SignalP"/>
    </source>
</evidence>
<organism evidence="5 6">
    <name type="scientific">Bradyrhizobium ontarionense</name>
    <dbReference type="NCBI Taxonomy" id="2898149"/>
    <lineage>
        <taxon>Bacteria</taxon>
        <taxon>Pseudomonadati</taxon>
        <taxon>Pseudomonadota</taxon>
        <taxon>Alphaproteobacteria</taxon>
        <taxon>Hyphomicrobiales</taxon>
        <taxon>Nitrobacteraceae</taxon>
        <taxon>Bradyrhizobium</taxon>
    </lineage>
</organism>
<feature type="chain" id="PRO_5047547532" evidence="4">
    <location>
        <begin position="39"/>
        <end position="464"/>
    </location>
</feature>
<dbReference type="RefSeq" id="WP_231319064.1">
    <property type="nucleotide sequence ID" value="NZ_CP088156.1"/>
</dbReference>
<feature type="signal peptide" evidence="4">
    <location>
        <begin position="1"/>
        <end position="38"/>
    </location>
</feature>
<keyword evidence="6" id="KW-1185">Reference proteome</keyword>
<dbReference type="Pfam" id="PF13414">
    <property type="entry name" value="TPR_11"/>
    <property type="match status" value="1"/>
</dbReference>
<feature type="repeat" description="TPR" evidence="3">
    <location>
        <begin position="245"/>
        <end position="278"/>
    </location>
</feature>
<dbReference type="Gene3D" id="1.25.40.10">
    <property type="entry name" value="Tetratricopeptide repeat domain"/>
    <property type="match status" value="3"/>
</dbReference>
<keyword evidence="2 3" id="KW-0802">TPR repeat</keyword>
<dbReference type="PANTHER" id="PTHR44858:SF1">
    <property type="entry name" value="UDP-N-ACETYLGLUCOSAMINE--PEPTIDE N-ACETYLGLUCOSAMINYLTRANSFERASE SPINDLY-RELATED"/>
    <property type="match status" value="1"/>
</dbReference>
<sequence>MHTSIQSIPTCQSYRASARVLRLAAGLVLGLGACPVLAADTECAAGSKAPPAELIAACTAAIEQAASSPKDQSAALVGRADAHARTSGGLTLALKDLDRAVALDGRNARAYRLRGDLMREAGGDQAKAAADLSMAISLNPDDAEAFELRGVVYTGQRRLDRAVADYDQAIRLKPDYAQAYADRGVAFYLRGDNEKAVRDYDEAIRLDPDRPRTFTNRAAAYKKLGQMDKALADDDEAIRRDPKVPEYFDNRGLTYAALGDYDKAIADYDQAIRLQPRPNFLTNRGDSHQFKNELGAALSDYDAALRLDPDFALTYNNRAVLFKKMGERAKALADYEAALRLDPGNENAAAGRRVMLAEIKKFGAQMPQPLNAPSERSGPSFDCATAAREVEKVICADPQLAVLDLAVAESYGRLLKSSRGRAAAELRSTQRDFVAARNATFGKPGYDLRLALQRRLDTLRDAAH</sequence>
<dbReference type="PROSITE" id="PS50293">
    <property type="entry name" value="TPR_REGION"/>
    <property type="match status" value="2"/>
</dbReference>
<evidence type="ECO:0000256" key="2">
    <source>
        <dbReference type="ARBA" id="ARBA00022803"/>
    </source>
</evidence>
<feature type="repeat" description="TPR" evidence="3">
    <location>
        <begin position="177"/>
        <end position="210"/>
    </location>
</feature>
<dbReference type="Proteomes" id="UP001431010">
    <property type="component" value="Chromosome"/>
</dbReference>
<dbReference type="PROSITE" id="PS50005">
    <property type="entry name" value="TPR"/>
    <property type="match status" value="5"/>
</dbReference>
<dbReference type="InterPro" id="IPR019734">
    <property type="entry name" value="TPR_rpt"/>
</dbReference>
<reference evidence="5" key="1">
    <citation type="journal article" date="2024" name="Antonie Van Leeuwenhoek">
        <title>Bradyrhizobium ontarionense sp. nov., a novel bacterial symbiont isolated from Aeschynomene indica (Indian jointvetch), harbours photosynthesis, nitrogen fixation and nitrous oxide (N2O) reductase genes.</title>
        <authorList>
            <person name="Bromfield E.S.P."/>
            <person name="Cloutier S."/>
        </authorList>
    </citation>
    <scope>NUCLEOTIDE SEQUENCE</scope>
    <source>
        <strain evidence="5">A19</strain>
    </source>
</reference>
<dbReference type="SUPFAM" id="SSF48452">
    <property type="entry name" value="TPR-like"/>
    <property type="match status" value="1"/>
</dbReference>
<dbReference type="EMBL" id="CP088156">
    <property type="protein sequence ID" value="UFZ03088.1"/>
    <property type="molecule type" value="Genomic_DNA"/>
</dbReference>